<sequence length="504" mass="56763">MDILRFYSTQRYASRVSLYDLSFCVTVWRAPLVDEEDTETLCSVTVPWDGKVFSPAEKLEMIRTATSLAESKEIKNHNNLTSTGEEEGIEMRYMQSLLGGSGHMIPTTTEAIKELHTQLEKPENAFFTRPSSEDYIHQTEEECPVDPPQSPSPLAAVILRQHRKQHQPSNKMYFMWAVGRIVDTAGNSLNNMRWEGEERVICTIAAEQSELYFTANPSINETHTLYVDSLHVYSFNITVTATEDSNIASSRIPNLIRKINRMTLSVQDHLNLPHSARRDALQRMLLQQAVQLKSEEVGTDSTVKQIYTKGSSTFTQSPSKGTVRYHIHGTIERCIGIPEDGLFLRCQWQYGNEDRYNEESESVIFTSQLASSGLVIVEDFIPLPVHTFNLPFEYHFEERVEATLRLLITVYSDDGVGVQQSPVGYTALTIPHLLPGCHSLRASLWRPRPTGREFLRSAFVGGGPSLVDVRDAGPSGKGVISVKHGMLTESSGEIELRLMVLQHR</sequence>
<dbReference type="AlphaFoldDB" id="A0A1X0NWQ0"/>
<keyword evidence="4" id="KW-0206">Cytoskeleton</keyword>
<reference evidence="6 7" key="1">
    <citation type="submission" date="2017-03" db="EMBL/GenBank/DDBJ databases">
        <title>An alternative strategy for trypanosome survival in the mammalian bloodstream revealed through genome and transcriptome analysis of the ubiquitous bovine parasite Trypanosoma (Megatrypanum) theileri.</title>
        <authorList>
            <person name="Kelly S."/>
            <person name="Ivens A."/>
            <person name="Mott A."/>
            <person name="O'Neill E."/>
            <person name="Emms D."/>
            <person name="Macleod O."/>
            <person name="Voorheis P."/>
            <person name="Matthews J."/>
            <person name="Matthews K."/>
            <person name="Carrington M."/>
        </authorList>
    </citation>
    <scope>NUCLEOTIDE SEQUENCE [LARGE SCALE GENOMIC DNA]</scope>
    <source>
        <strain evidence="6">Edinburgh</strain>
    </source>
</reference>
<evidence type="ECO:0008006" key="8">
    <source>
        <dbReference type="Google" id="ProtNLM"/>
    </source>
</evidence>
<keyword evidence="3" id="KW-0970">Cilium biogenesis/degradation</keyword>
<keyword evidence="7" id="KW-1185">Reference proteome</keyword>
<dbReference type="PANTHER" id="PTHR12968">
    <property type="entry name" value="B9 DOMAIN-CONTAINING"/>
    <property type="match status" value="1"/>
</dbReference>
<dbReference type="GO" id="GO:0060271">
    <property type="term" value="P:cilium assembly"/>
    <property type="evidence" value="ECO:0007669"/>
    <property type="project" value="TreeGrafter"/>
</dbReference>
<evidence type="ECO:0000313" key="7">
    <source>
        <dbReference type="Proteomes" id="UP000192257"/>
    </source>
</evidence>
<proteinExistence type="predicted"/>
<dbReference type="GO" id="GO:0036038">
    <property type="term" value="C:MKS complex"/>
    <property type="evidence" value="ECO:0007669"/>
    <property type="project" value="TreeGrafter"/>
</dbReference>
<comment type="subcellular location">
    <subcellularLocation>
        <location evidence="1">Cytoplasm</location>
        <location evidence="1">Cytoskeleton</location>
        <location evidence="1">Cilium basal body</location>
    </subcellularLocation>
</comment>
<dbReference type="PROSITE" id="PS51381">
    <property type="entry name" value="C2_B9"/>
    <property type="match status" value="1"/>
</dbReference>
<dbReference type="Proteomes" id="UP000192257">
    <property type="component" value="Unassembled WGS sequence"/>
</dbReference>
<comment type="caution">
    <text evidence="6">The sequence shown here is derived from an EMBL/GenBank/DDBJ whole genome shotgun (WGS) entry which is preliminary data.</text>
</comment>
<evidence type="ECO:0000313" key="6">
    <source>
        <dbReference type="EMBL" id="ORC89125.1"/>
    </source>
</evidence>
<name>A0A1X0NWQ0_9TRYP</name>
<dbReference type="RefSeq" id="XP_028883191.1">
    <property type="nucleotide sequence ID" value="XM_029025345.1"/>
</dbReference>
<gene>
    <name evidence="6" type="ORF">TM35_000131290</name>
</gene>
<accession>A0A1X0NWQ0</accession>
<dbReference type="EMBL" id="NBCO01000013">
    <property type="protein sequence ID" value="ORC89125.1"/>
    <property type="molecule type" value="Genomic_DNA"/>
</dbReference>
<dbReference type="Pfam" id="PF07162">
    <property type="entry name" value="B9-C2"/>
    <property type="match status" value="1"/>
</dbReference>
<evidence type="ECO:0000256" key="5">
    <source>
        <dbReference type="ARBA" id="ARBA00023273"/>
    </source>
</evidence>
<evidence type="ECO:0000256" key="1">
    <source>
        <dbReference type="ARBA" id="ARBA00004120"/>
    </source>
</evidence>
<evidence type="ECO:0000256" key="3">
    <source>
        <dbReference type="ARBA" id="ARBA00022794"/>
    </source>
</evidence>
<keyword evidence="2" id="KW-0963">Cytoplasm</keyword>
<dbReference type="GeneID" id="39985125"/>
<dbReference type="InterPro" id="IPR010796">
    <property type="entry name" value="C2_B9-type_dom"/>
</dbReference>
<dbReference type="PANTHER" id="PTHR12968:SF5">
    <property type="entry name" value="MECKEL SYNDROME TYPE 1 PROTEIN"/>
    <property type="match status" value="1"/>
</dbReference>
<protein>
    <recommendedName>
        <fullName evidence="8">Meckel syndrome type 1 protein</fullName>
    </recommendedName>
</protein>
<evidence type="ECO:0000256" key="2">
    <source>
        <dbReference type="ARBA" id="ARBA00022490"/>
    </source>
</evidence>
<organism evidence="6 7">
    <name type="scientific">Trypanosoma theileri</name>
    <dbReference type="NCBI Taxonomy" id="67003"/>
    <lineage>
        <taxon>Eukaryota</taxon>
        <taxon>Discoba</taxon>
        <taxon>Euglenozoa</taxon>
        <taxon>Kinetoplastea</taxon>
        <taxon>Metakinetoplastina</taxon>
        <taxon>Trypanosomatida</taxon>
        <taxon>Trypanosomatidae</taxon>
        <taxon>Trypanosoma</taxon>
    </lineage>
</organism>
<dbReference type="VEuPathDB" id="TriTrypDB:TM35_000131290"/>
<keyword evidence="5" id="KW-0966">Cell projection</keyword>
<dbReference type="OrthoDB" id="272454at2759"/>
<evidence type="ECO:0000256" key="4">
    <source>
        <dbReference type="ARBA" id="ARBA00023212"/>
    </source>
</evidence>